<comment type="caution">
    <text evidence="1">The sequence shown here is derived from an EMBL/GenBank/DDBJ whole genome shotgun (WGS) entry which is preliminary data.</text>
</comment>
<organism evidence="1 2">
    <name type="scientific">Leptospira borgpetersenii str. 200701203</name>
    <dbReference type="NCBI Taxonomy" id="1193007"/>
    <lineage>
        <taxon>Bacteria</taxon>
        <taxon>Pseudomonadati</taxon>
        <taxon>Spirochaetota</taxon>
        <taxon>Spirochaetia</taxon>
        <taxon>Leptospirales</taxon>
        <taxon>Leptospiraceae</taxon>
        <taxon>Leptospira</taxon>
    </lineage>
</organism>
<gene>
    <name evidence="1" type="ORF">LEP1GSC123_4554</name>
</gene>
<reference evidence="1 2" key="1">
    <citation type="submission" date="2013-01" db="EMBL/GenBank/DDBJ databases">
        <authorList>
            <person name="Harkins D.M."/>
            <person name="Durkin A.S."/>
            <person name="Brinkac L.M."/>
            <person name="Haft D.H."/>
            <person name="Selengut J.D."/>
            <person name="Sanka R."/>
            <person name="DePew J."/>
            <person name="Purushe J."/>
            <person name="Picardeau M."/>
            <person name="Werts C."/>
            <person name="Goarant C."/>
            <person name="Vinetz J.M."/>
            <person name="Sutton G.G."/>
            <person name="Nierman W.C."/>
            <person name="Fouts D.E."/>
        </authorList>
    </citation>
    <scope>NUCLEOTIDE SEQUENCE [LARGE SCALE GENOMIC DNA]</scope>
    <source>
        <strain evidence="1 2">200701203</strain>
    </source>
</reference>
<accession>M3GKH6</accession>
<dbReference type="AlphaFoldDB" id="M3GKH6"/>
<evidence type="ECO:0000313" key="1">
    <source>
        <dbReference type="EMBL" id="EMG01487.1"/>
    </source>
</evidence>
<sequence length="134" mass="15395">MRPALREKIDISRIGRLLLKGRGPELNTMETEGQMIQRVMPELIGFKNILVINDEAHHCYREKPETQDIENLKGEDKEEAKRNNEAARLWISGIEAVKRKLGVKMVYDLSATPFFYEAQDVTFSSKSSEPKFLA</sequence>
<proteinExistence type="predicted"/>
<evidence type="ECO:0000313" key="2">
    <source>
        <dbReference type="Proteomes" id="UP000011783"/>
    </source>
</evidence>
<name>M3GKH6_LEPBO</name>
<dbReference type="EMBL" id="AKWO02000023">
    <property type="protein sequence ID" value="EMG01487.1"/>
    <property type="molecule type" value="Genomic_DNA"/>
</dbReference>
<protein>
    <submittedName>
        <fullName evidence="1">Uncharacterized protein</fullName>
    </submittedName>
</protein>
<dbReference type="BioCyc" id="LBOR1193007:G11KN-3118-MONOMER"/>
<dbReference type="Proteomes" id="UP000011783">
    <property type="component" value="Unassembled WGS sequence"/>
</dbReference>